<sequence>MPEVKFSVLDREVKTEVPEGTTLLEAASQAGVQINSICGGKGACGKCKVRVLEGDTEVDSLATLKIDEVKAGYTLACQTRIKSDVAIEVPAESTAEKGRILVDEDSRKFSGLISKEGKDTDSHEPLVRKHFLDLPEPSLGDNVSDQRRVNRELGKQADLSRVRADLKVRRTSSRKLRENDWHVTATTGWRERAEEIIELEPGDTTDRHFGLAVDIGTTTLVAHLVDLTTGETIDADARYNSQMQYGEEVTRRIRHAEENGPKDLQEAVVEDINELIYSLSTREGLEPDEISSVVCSGNTTMMHLLYGFDASSITKKPYVPNATEPPPVRASELGVEINPRGLLYFLPAMGGWVGGDVTAGVLVTGINRSDQLTMLADIGTNGEILIGNENWMISAAASAGPAFEGTGIGSGMKAGEGAIDKVEIADGELIYSVIGNGSPKGICGSGLIDLVASLVEGGYANRSGKLKPESSGRVRKENGEAKIVLEENSRSGNGGEISIYQSEIKNLINAKAAIYSGARALMQSLDLELENLDRLLIAGGFGSYLDREKAKVLGLIPDLPADKIKFVGNTSIKGAKAALLSREAYEESREISESVTYYDLMEYPNYFEEFQAAKFLPHTDLTQFSSVTGKSNGGELDEQQQQ</sequence>
<dbReference type="SUPFAM" id="SSF54292">
    <property type="entry name" value="2Fe-2S ferredoxin-like"/>
    <property type="match status" value="1"/>
</dbReference>
<dbReference type="InterPro" id="IPR012675">
    <property type="entry name" value="Beta-grasp_dom_sf"/>
</dbReference>
<dbReference type="Pfam" id="PF00111">
    <property type="entry name" value="Fer2"/>
    <property type="match status" value="1"/>
</dbReference>
<dbReference type="AlphaFoldDB" id="M1PUR1"/>
<feature type="domain" description="2Fe-2S ferredoxin-type" evidence="1">
    <location>
        <begin position="2"/>
        <end position="93"/>
    </location>
</feature>
<dbReference type="EMBL" id="JX684074">
    <property type="protein sequence ID" value="AGF92854.1"/>
    <property type="molecule type" value="Genomic_DNA"/>
</dbReference>
<dbReference type="Pfam" id="PF17650">
    <property type="entry name" value="RACo_linker"/>
    <property type="match status" value="1"/>
</dbReference>
<dbReference type="Gene3D" id="3.10.20.30">
    <property type="match status" value="1"/>
</dbReference>
<dbReference type="InterPro" id="IPR027980">
    <property type="entry name" value="RACo_C"/>
</dbReference>
<dbReference type="PANTHER" id="PTHR42895:SF1">
    <property type="entry name" value="IRON-SULFUR CLUSTER PROTEIN"/>
    <property type="match status" value="1"/>
</dbReference>
<organism evidence="2">
    <name type="scientific">uncultured organism</name>
    <dbReference type="NCBI Taxonomy" id="155900"/>
    <lineage>
        <taxon>unclassified sequences</taxon>
        <taxon>environmental samples</taxon>
    </lineage>
</organism>
<dbReference type="Gene3D" id="3.10.20.880">
    <property type="match status" value="1"/>
</dbReference>
<evidence type="ECO:0000259" key="1">
    <source>
        <dbReference type="PROSITE" id="PS51085"/>
    </source>
</evidence>
<dbReference type="CDD" id="cd00207">
    <property type="entry name" value="fer2"/>
    <property type="match status" value="1"/>
</dbReference>
<protein>
    <submittedName>
        <fullName evidence="2">Iron-sulfur cluster-binding protein</fullName>
    </submittedName>
</protein>
<gene>
    <name evidence="2" type="ORF">FLSS-2_0015</name>
</gene>
<dbReference type="InterPro" id="IPR001041">
    <property type="entry name" value="2Fe-2S_ferredoxin-type"/>
</dbReference>
<proteinExistence type="predicted"/>
<dbReference type="InterPro" id="IPR040506">
    <property type="entry name" value="RACo_linker"/>
</dbReference>
<reference evidence="2" key="1">
    <citation type="journal article" date="2013" name="Syst. Appl. Microbiol.">
        <title>New insights into the archaeal diversity of a hypersaline microbial mat obtained by a metagenomic approach.</title>
        <authorList>
            <person name="Lopez-Lopez A."/>
            <person name="Richter M."/>
            <person name="Pena A."/>
            <person name="Tamames J."/>
            <person name="Rossello-Mora R."/>
        </authorList>
    </citation>
    <scope>NUCLEOTIDE SEQUENCE</scope>
</reference>
<dbReference type="GO" id="GO:0051536">
    <property type="term" value="F:iron-sulfur cluster binding"/>
    <property type="evidence" value="ECO:0007669"/>
    <property type="project" value="InterPro"/>
</dbReference>
<dbReference type="PANTHER" id="PTHR42895">
    <property type="entry name" value="IRON-SULFUR CLUSTER-BINDING PROTEIN-RELATED"/>
    <property type="match status" value="1"/>
</dbReference>
<dbReference type="Pfam" id="PF14574">
    <property type="entry name" value="RACo_C_ter"/>
    <property type="match status" value="1"/>
</dbReference>
<dbReference type="PROSITE" id="PS51085">
    <property type="entry name" value="2FE2S_FER_2"/>
    <property type="match status" value="1"/>
</dbReference>
<dbReference type="Gene3D" id="3.30.420.480">
    <property type="entry name" value="Domain of unknown function (DUF4445)"/>
    <property type="match status" value="1"/>
</dbReference>
<dbReference type="Pfam" id="PF17651">
    <property type="entry name" value="Raco_middle"/>
    <property type="match status" value="1"/>
</dbReference>
<name>M1PUR1_9ZZZZ</name>
<dbReference type="InterPro" id="IPR041414">
    <property type="entry name" value="Raco-like_middle"/>
</dbReference>
<dbReference type="InterPro" id="IPR052911">
    <property type="entry name" value="Corrinoid_activation_enz"/>
</dbReference>
<dbReference type="InterPro" id="IPR036010">
    <property type="entry name" value="2Fe-2S_ferredoxin-like_sf"/>
</dbReference>
<dbReference type="InterPro" id="IPR042259">
    <property type="entry name" value="Raco-like_middle_sf"/>
</dbReference>
<accession>M1PUR1</accession>
<evidence type="ECO:0000313" key="2">
    <source>
        <dbReference type="EMBL" id="AGF92854.1"/>
    </source>
</evidence>